<evidence type="ECO:0000256" key="8">
    <source>
        <dbReference type="PIRSR" id="PIRSR602402-1"/>
    </source>
</evidence>
<keyword evidence="10" id="KW-0472">Membrane</keyword>
<dbReference type="PANTHER" id="PTHR24287">
    <property type="entry name" value="P450, PUTATIVE (EUROFUNG)-RELATED"/>
    <property type="match status" value="1"/>
</dbReference>
<dbReference type="InterPro" id="IPR001128">
    <property type="entry name" value="Cyt_P450"/>
</dbReference>
<feature type="binding site" description="axial binding residue" evidence="8">
    <location>
        <position position="472"/>
    </location>
    <ligand>
        <name>heme</name>
        <dbReference type="ChEBI" id="CHEBI:30413"/>
    </ligand>
    <ligandPart>
        <name>Fe</name>
        <dbReference type="ChEBI" id="CHEBI:18248"/>
    </ligandPart>
</feature>
<keyword evidence="5 9" id="KW-0560">Oxidoreductase</keyword>
<dbReference type="Proteomes" id="UP000799766">
    <property type="component" value="Unassembled WGS sequence"/>
</dbReference>
<evidence type="ECO:0000256" key="7">
    <source>
        <dbReference type="ARBA" id="ARBA00023033"/>
    </source>
</evidence>
<dbReference type="InterPro" id="IPR002402">
    <property type="entry name" value="Cyt_P450_E_grp-II"/>
</dbReference>
<dbReference type="InterPro" id="IPR002974">
    <property type="entry name" value="Cyt_P450_E_CYP52_ascomycetes"/>
</dbReference>
<evidence type="ECO:0000256" key="1">
    <source>
        <dbReference type="ARBA" id="ARBA00001971"/>
    </source>
</evidence>
<evidence type="ECO:0000313" key="12">
    <source>
        <dbReference type="Proteomes" id="UP000799766"/>
    </source>
</evidence>
<evidence type="ECO:0000256" key="2">
    <source>
        <dbReference type="ARBA" id="ARBA00010617"/>
    </source>
</evidence>
<dbReference type="InterPro" id="IPR047146">
    <property type="entry name" value="Cyt_P450_E_CYP52_fungi"/>
</dbReference>
<dbReference type="InterPro" id="IPR017972">
    <property type="entry name" value="Cyt_P450_CS"/>
</dbReference>
<dbReference type="PRINTS" id="PR01239">
    <property type="entry name" value="EP450IICYP52"/>
</dbReference>
<dbReference type="GO" id="GO:0005506">
    <property type="term" value="F:iron ion binding"/>
    <property type="evidence" value="ECO:0007669"/>
    <property type="project" value="InterPro"/>
</dbReference>
<keyword evidence="10" id="KW-0812">Transmembrane</keyword>
<gene>
    <name evidence="11" type="ORF">BDY21DRAFT_338822</name>
</gene>
<dbReference type="EMBL" id="MU001675">
    <property type="protein sequence ID" value="KAF2459643.1"/>
    <property type="molecule type" value="Genomic_DNA"/>
</dbReference>
<comment type="similarity">
    <text evidence="2 9">Belongs to the cytochrome P450 family.</text>
</comment>
<evidence type="ECO:0000256" key="5">
    <source>
        <dbReference type="ARBA" id="ARBA00023002"/>
    </source>
</evidence>
<dbReference type="PROSITE" id="PS00086">
    <property type="entry name" value="CYTOCHROME_P450"/>
    <property type="match status" value="1"/>
</dbReference>
<dbReference type="AlphaFoldDB" id="A0A6A6P869"/>
<keyword evidence="4 8" id="KW-0479">Metal-binding</keyword>
<reference evidence="11" key="1">
    <citation type="journal article" date="2020" name="Stud. Mycol.">
        <title>101 Dothideomycetes genomes: a test case for predicting lifestyles and emergence of pathogens.</title>
        <authorList>
            <person name="Haridas S."/>
            <person name="Albert R."/>
            <person name="Binder M."/>
            <person name="Bloem J."/>
            <person name="Labutti K."/>
            <person name="Salamov A."/>
            <person name="Andreopoulos B."/>
            <person name="Baker S."/>
            <person name="Barry K."/>
            <person name="Bills G."/>
            <person name="Bluhm B."/>
            <person name="Cannon C."/>
            <person name="Castanera R."/>
            <person name="Culley D."/>
            <person name="Daum C."/>
            <person name="Ezra D."/>
            <person name="Gonzalez J."/>
            <person name="Henrissat B."/>
            <person name="Kuo A."/>
            <person name="Liang C."/>
            <person name="Lipzen A."/>
            <person name="Lutzoni F."/>
            <person name="Magnuson J."/>
            <person name="Mondo S."/>
            <person name="Nolan M."/>
            <person name="Ohm R."/>
            <person name="Pangilinan J."/>
            <person name="Park H.-J."/>
            <person name="Ramirez L."/>
            <person name="Alfaro M."/>
            <person name="Sun H."/>
            <person name="Tritt A."/>
            <person name="Yoshinaga Y."/>
            <person name="Zwiers L.-H."/>
            <person name="Turgeon B."/>
            <person name="Goodwin S."/>
            <person name="Spatafora J."/>
            <person name="Crous P."/>
            <person name="Grigoriev I."/>
        </authorList>
    </citation>
    <scope>NUCLEOTIDE SEQUENCE</scope>
    <source>
        <strain evidence="11">ATCC 16933</strain>
    </source>
</reference>
<proteinExistence type="inferred from homology"/>
<feature type="transmembrane region" description="Helical" evidence="10">
    <location>
        <begin position="6"/>
        <end position="25"/>
    </location>
</feature>
<keyword evidence="10" id="KW-1133">Transmembrane helix</keyword>
<evidence type="ECO:0000256" key="6">
    <source>
        <dbReference type="ARBA" id="ARBA00023004"/>
    </source>
</evidence>
<dbReference type="PRINTS" id="PR00464">
    <property type="entry name" value="EP450II"/>
</dbReference>
<evidence type="ECO:0000256" key="4">
    <source>
        <dbReference type="ARBA" id="ARBA00022723"/>
    </source>
</evidence>
<evidence type="ECO:0000256" key="10">
    <source>
        <dbReference type="SAM" id="Phobius"/>
    </source>
</evidence>
<sequence length="528" mass="60386">MFGAIFLVGWSLCALVIYSLISSFVRRRQHARLARQLGCEPPPILPTGFLGIRRAITMMKAQQKRQLQDAFLNERNAMQKMGKPCNTLKVEFLNQTLMVTYDPKNVQALLATQFKDFALGPIRFGGFYPLLGTGIFSTDGSAWEHSRTMLRPQFARSQVEDTAVEEYHLQNFMQALQVGPDGCADVEDIQTLFFRLTMDSATEMLFGESLDTQLSEMPGATVSMTRNGLRERDFAAAFDKAQYIISEGFRLNELYWIYQGRELKNACKNVHDFADYFVKRALNQEFGEKRTIEDGKKEKYVFLEALAADIRDPRKLRDELLSILTAGRDTTAALLGYLWYSLAKDPVRYTKLRQTAIDHFGTYQHPKPITFTGLKNCAYLQYCMNETLRLFPVVPLNSRRAVRDTSIPVGGGADGKSPVFVPKDTEVNYYVHVMHRMKEIWGPDVEDWKPERFENRKSGWEYLPFNGGPRICLGQQSALTKAGYTTVRLLQRFERVEPVDLEPQLRHKVTLTSRLYPGLHLRLFEASG</sequence>
<comment type="cofactor">
    <cofactor evidence="1 8">
        <name>heme</name>
        <dbReference type="ChEBI" id="CHEBI:30413"/>
    </cofactor>
</comment>
<dbReference type="GO" id="GO:0016712">
    <property type="term" value="F:oxidoreductase activity, acting on paired donors, with incorporation or reduction of molecular oxygen, reduced flavin or flavoprotein as one donor, and incorporation of one atom of oxygen"/>
    <property type="evidence" value="ECO:0007669"/>
    <property type="project" value="InterPro"/>
</dbReference>
<organism evidence="11 12">
    <name type="scientific">Lineolata rhizophorae</name>
    <dbReference type="NCBI Taxonomy" id="578093"/>
    <lineage>
        <taxon>Eukaryota</taxon>
        <taxon>Fungi</taxon>
        <taxon>Dikarya</taxon>
        <taxon>Ascomycota</taxon>
        <taxon>Pezizomycotina</taxon>
        <taxon>Dothideomycetes</taxon>
        <taxon>Dothideomycetes incertae sedis</taxon>
        <taxon>Lineolatales</taxon>
        <taxon>Lineolataceae</taxon>
        <taxon>Lineolata</taxon>
    </lineage>
</organism>
<evidence type="ECO:0000256" key="9">
    <source>
        <dbReference type="RuleBase" id="RU000461"/>
    </source>
</evidence>
<dbReference type="SUPFAM" id="SSF48264">
    <property type="entry name" value="Cytochrome P450"/>
    <property type="match status" value="1"/>
</dbReference>
<dbReference type="CDD" id="cd11063">
    <property type="entry name" value="CYP52"/>
    <property type="match status" value="1"/>
</dbReference>
<keyword evidence="7 9" id="KW-0503">Monooxygenase</keyword>
<dbReference type="PRINTS" id="PR00385">
    <property type="entry name" value="P450"/>
</dbReference>
<dbReference type="Gene3D" id="1.10.630.10">
    <property type="entry name" value="Cytochrome P450"/>
    <property type="match status" value="1"/>
</dbReference>
<keyword evidence="3 8" id="KW-0349">Heme</keyword>
<dbReference type="GO" id="GO:0020037">
    <property type="term" value="F:heme binding"/>
    <property type="evidence" value="ECO:0007669"/>
    <property type="project" value="InterPro"/>
</dbReference>
<dbReference type="InterPro" id="IPR036396">
    <property type="entry name" value="Cyt_P450_sf"/>
</dbReference>
<protein>
    <submittedName>
        <fullName evidence="11">Putative cytochrome P450 family protein</fullName>
    </submittedName>
</protein>
<dbReference type="Pfam" id="PF00067">
    <property type="entry name" value="p450"/>
    <property type="match status" value="1"/>
</dbReference>
<keyword evidence="6 8" id="KW-0408">Iron</keyword>
<evidence type="ECO:0000256" key="3">
    <source>
        <dbReference type="ARBA" id="ARBA00022617"/>
    </source>
</evidence>
<dbReference type="PANTHER" id="PTHR24287:SF1">
    <property type="entry name" value="P450, PUTATIVE (EUROFUNG)-RELATED"/>
    <property type="match status" value="1"/>
</dbReference>
<keyword evidence="12" id="KW-1185">Reference proteome</keyword>
<evidence type="ECO:0000313" key="11">
    <source>
        <dbReference type="EMBL" id="KAF2459643.1"/>
    </source>
</evidence>
<name>A0A6A6P869_9PEZI</name>
<accession>A0A6A6P869</accession>
<dbReference type="OrthoDB" id="1470350at2759"/>